<reference evidence="1" key="1">
    <citation type="submission" date="2018-11" db="EMBL/GenBank/DDBJ databases">
        <authorList>
            <person name="Grassa J C."/>
        </authorList>
    </citation>
    <scope>NUCLEOTIDE SEQUENCE [LARGE SCALE GENOMIC DNA]</scope>
</reference>
<dbReference type="EMBL" id="UZAU01000666">
    <property type="status" value="NOT_ANNOTATED_CDS"/>
    <property type="molecule type" value="Genomic_DNA"/>
</dbReference>
<organism evidence="1 2">
    <name type="scientific">Cannabis sativa</name>
    <name type="common">Hemp</name>
    <name type="synonym">Marijuana</name>
    <dbReference type="NCBI Taxonomy" id="3483"/>
    <lineage>
        <taxon>Eukaryota</taxon>
        <taxon>Viridiplantae</taxon>
        <taxon>Streptophyta</taxon>
        <taxon>Embryophyta</taxon>
        <taxon>Tracheophyta</taxon>
        <taxon>Spermatophyta</taxon>
        <taxon>Magnoliopsida</taxon>
        <taxon>eudicotyledons</taxon>
        <taxon>Gunneridae</taxon>
        <taxon>Pentapetalae</taxon>
        <taxon>rosids</taxon>
        <taxon>fabids</taxon>
        <taxon>Rosales</taxon>
        <taxon>Cannabaceae</taxon>
        <taxon>Cannabis</taxon>
    </lineage>
</organism>
<sequence>MGKAEETLGVERIKGNIGCIFHSSQTNFILKVTLLALRMIPFDMGTLPLALHFNAIPQDGSSPRASTFGKAKRVDSGRVTAVKPDLTK</sequence>
<dbReference type="Proteomes" id="UP000596661">
    <property type="component" value="Chromosome 7"/>
</dbReference>
<evidence type="ECO:0000313" key="1">
    <source>
        <dbReference type="EnsemblPlants" id="cds.evm.model.07.1463"/>
    </source>
</evidence>
<accession>A0A803Q2Q7</accession>
<name>A0A803Q2Q7_CANSA</name>
<proteinExistence type="predicted"/>
<dbReference type="EnsemblPlants" id="evm.model.07.1463">
    <property type="protein sequence ID" value="cds.evm.model.07.1463"/>
    <property type="gene ID" value="evm.TU.07.1463"/>
</dbReference>
<dbReference type="AlphaFoldDB" id="A0A803Q2Q7"/>
<reference evidence="1" key="2">
    <citation type="submission" date="2021-03" db="UniProtKB">
        <authorList>
            <consortium name="EnsemblPlants"/>
        </authorList>
    </citation>
    <scope>IDENTIFICATION</scope>
</reference>
<keyword evidence="2" id="KW-1185">Reference proteome</keyword>
<protein>
    <submittedName>
        <fullName evidence="1">Uncharacterized protein</fullName>
    </submittedName>
</protein>
<dbReference type="Gramene" id="evm.model.07.1463">
    <property type="protein sequence ID" value="cds.evm.model.07.1463"/>
    <property type="gene ID" value="evm.TU.07.1463"/>
</dbReference>
<evidence type="ECO:0000313" key="2">
    <source>
        <dbReference type="Proteomes" id="UP000596661"/>
    </source>
</evidence>